<dbReference type="NCBIfam" id="TIGR01031">
    <property type="entry name" value="rpmF_bact"/>
    <property type="match status" value="1"/>
</dbReference>
<dbReference type="GeneID" id="22159374"/>
<dbReference type="RefSeq" id="YP_009105495.1">
    <property type="nucleotide sequence ID" value="NC_025532.1"/>
</dbReference>
<dbReference type="GO" id="GO:0006412">
    <property type="term" value="P:translation"/>
    <property type="evidence" value="ECO:0007669"/>
    <property type="project" value="UniProtKB-UniRule"/>
</dbReference>
<geneLocation type="chloroplast" evidence="7"/>
<name>A0A097KLR4_9CHLO</name>
<keyword evidence="7" id="KW-0934">Plastid</keyword>
<evidence type="ECO:0000256" key="4">
    <source>
        <dbReference type="ARBA" id="ARBA00035280"/>
    </source>
</evidence>
<evidence type="ECO:0000256" key="3">
    <source>
        <dbReference type="ARBA" id="ARBA00023274"/>
    </source>
</evidence>
<gene>
    <name evidence="5 7" type="primary">rpl32</name>
</gene>
<organism evidence="7">
    <name type="scientific">Parietochloris pseudoalveolaris</name>
    <dbReference type="NCBI Taxonomy" id="3102"/>
    <lineage>
        <taxon>Eukaryota</taxon>
        <taxon>Viridiplantae</taxon>
        <taxon>Chlorophyta</taxon>
        <taxon>core chlorophytes</taxon>
        <taxon>Trebouxiophyceae</taxon>
        <taxon>Trebouxiales</taxon>
        <taxon>Trebouxiaceae</taxon>
        <taxon>Parietochloris</taxon>
    </lineage>
</organism>
<keyword evidence="2 5" id="KW-0689">Ribosomal protein</keyword>
<evidence type="ECO:0000256" key="1">
    <source>
        <dbReference type="ARBA" id="ARBA00008560"/>
    </source>
</evidence>
<proteinExistence type="inferred from homology"/>
<accession>A0A097KLR4</accession>
<dbReference type="EMBL" id="KM462869">
    <property type="protein sequence ID" value="AIT94122.1"/>
    <property type="molecule type" value="Genomic_DNA"/>
</dbReference>
<dbReference type="AlphaFoldDB" id="A0A097KLR4"/>
<keyword evidence="7" id="KW-0150">Chloroplast</keyword>
<reference evidence="7" key="1">
    <citation type="journal article" date="2014" name="BMC Evol. Biol.">
        <title>Chloroplast phylogenomic analysis resolves deep-level relationships within the green algal class Trebouxiophyceae.</title>
        <authorList>
            <person name="Lemieux C."/>
            <person name="Otis C."/>
            <person name="Turmel M."/>
        </authorList>
    </citation>
    <scope>NUCLEOTIDE SEQUENCE</scope>
</reference>
<feature type="region of interest" description="Disordered" evidence="6">
    <location>
        <begin position="1"/>
        <end position="27"/>
    </location>
</feature>
<keyword evidence="3 5" id="KW-0687">Ribonucleoprotein</keyword>
<dbReference type="PANTHER" id="PTHR36083:SF1">
    <property type="entry name" value="LARGE RIBOSOMAL SUBUNIT PROTEIN BL32C"/>
    <property type="match status" value="1"/>
</dbReference>
<dbReference type="SUPFAM" id="SSF57829">
    <property type="entry name" value="Zn-binding ribosomal proteins"/>
    <property type="match status" value="1"/>
</dbReference>
<evidence type="ECO:0000256" key="6">
    <source>
        <dbReference type="SAM" id="MobiDB-lite"/>
    </source>
</evidence>
<evidence type="ECO:0000256" key="2">
    <source>
        <dbReference type="ARBA" id="ARBA00022980"/>
    </source>
</evidence>
<protein>
    <recommendedName>
        <fullName evidence="4 5">Large ribosomal subunit protein bL32c</fullName>
    </recommendedName>
</protein>
<dbReference type="PANTHER" id="PTHR36083">
    <property type="entry name" value="50S RIBOSOMAL PROTEIN L32, CHLOROPLASTIC"/>
    <property type="match status" value="1"/>
</dbReference>
<dbReference type="GO" id="GO:0003735">
    <property type="term" value="F:structural constituent of ribosome"/>
    <property type="evidence" value="ECO:0007669"/>
    <property type="project" value="InterPro"/>
</dbReference>
<feature type="compositionally biased region" description="Basic residues" evidence="6">
    <location>
        <begin position="1"/>
        <end position="24"/>
    </location>
</feature>
<comment type="similarity">
    <text evidence="1 5">Belongs to the bacterial ribosomal protein bL32 family.</text>
</comment>
<dbReference type="GO" id="GO:0009507">
    <property type="term" value="C:chloroplast"/>
    <property type="evidence" value="ECO:0007669"/>
    <property type="project" value="UniProtKB-SubCell"/>
</dbReference>
<dbReference type="InterPro" id="IPR044958">
    <property type="entry name" value="Ribosomal_bL32_plant/cyanobact"/>
</dbReference>
<dbReference type="Pfam" id="PF01783">
    <property type="entry name" value="Ribosomal_L32p"/>
    <property type="match status" value="1"/>
</dbReference>
<evidence type="ECO:0000313" key="7">
    <source>
        <dbReference type="EMBL" id="AIT94122.1"/>
    </source>
</evidence>
<evidence type="ECO:0000256" key="5">
    <source>
        <dbReference type="HAMAP-Rule" id="MF_00340"/>
    </source>
</evidence>
<dbReference type="InterPro" id="IPR002677">
    <property type="entry name" value="Ribosomal_bL32"/>
</dbReference>
<dbReference type="GO" id="GO:0015934">
    <property type="term" value="C:large ribosomal subunit"/>
    <property type="evidence" value="ECO:0007669"/>
    <property type="project" value="InterPro"/>
</dbReference>
<comment type="subcellular location">
    <subcellularLocation>
        <location evidence="5">Plastid</location>
        <location evidence="5">Chloroplast</location>
    </subcellularLocation>
</comment>
<dbReference type="InterPro" id="IPR011332">
    <property type="entry name" value="Ribosomal_zn-bd"/>
</dbReference>
<dbReference type="HAMAP" id="MF_00340">
    <property type="entry name" value="Ribosomal_bL32"/>
    <property type="match status" value="1"/>
</dbReference>
<sequence>MAVPKKRQSKSKKNIRKANWKKKATTQANKALSLAKSVLKDLLNQTENEG</sequence>